<reference evidence="2 3" key="1">
    <citation type="submission" date="2023-07" db="EMBL/GenBank/DDBJ databases">
        <title>Genomic Encyclopedia of Type Strains, Phase IV (KMG-IV): sequencing the most valuable type-strain genomes for metagenomic binning, comparative biology and taxonomic classification.</title>
        <authorList>
            <person name="Goeker M."/>
        </authorList>
    </citation>
    <scope>NUCLEOTIDE SEQUENCE [LARGE SCALE GENOMIC DNA]</scope>
    <source>
        <strain evidence="2 3">DSM 102814</strain>
    </source>
</reference>
<proteinExistence type="predicted"/>
<keyword evidence="3" id="KW-1185">Reference proteome</keyword>
<name>A0ABU1K3Z0_9FLAO</name>
<organism evidence="2 3">
    <name type="scientific">Mesonia maritima</name>
    <dbReference type="NCBI Taxonomy" id="1793873"/>
    <lineage>
        <taxon>Bacteria</taxon>
        <taxon>Pseudomonadati</taxon>
        <taxon>Bacteroidota</taxon>
        <taxon>Flavobacteriia</taxon>
        <taxon>Flavobacteriales</taxon>
        <taxon>Flavobacteriaceae</taxon>
        <taxon>Mesonia</taxon>
    </lineage>
</organism>
<feature type="coiled-coil region" evidence="1">
    <location>
        <begin position="3"/>
        <end position="67"/>
    </location>
</feature>
<comment type="caution">
    <text evidence="2">The sequence shown here is derived from an EMBL/GenBank/DDBJ whole genome shotgun (WGS) entry which is preliminary data.</text>
</comment>
<evidence type="ECO:0000256" key="1">
    <source>
        <dbReference type="SAM" id="Coils"/>
    </source>
</evidence>
<sequence length="282" mass="33403">MMVMDLQVQAAILMEELNEIKLKNNNILKRAFCSIEICRNLLSSFKKEIIENDFDSLEQEIDFFKNIKQVPLIQLIYFSEIHSLEIQFPKADKKAQLKFLKKKISKLNRFFLYNIDFGQYVNSKATHFDKEYYTRDYLASYHITTSKFYFQDPEFCTPRDMLLGKFKAYNLLIFYLNERLYNLKNNCKGENVKTVSSKKIPWPFTNTDWVEFVYALSAAGITKQNDLSIIKLSNTLQNIFDIKLSEKIYKTYQDIKNRKNSRTLFLDLLSTSLISEMNKSEE</sequence>
<protein>
    <recommendedName>
        <fullName evidence="4">RteC protein</fullName>
    </recommendedName>
</protein>
<dbReference type="RefSeq" id="WP_309726915.1">
    <property type="nucleotide sequence ID" value="NZ_JAVDQA010000001.1"/>
</dbReference>
<evidence type="ECO:0000313" key="3">
    <source>
        <dbReference type="Proteomes" id="UP001257659"/>
    </source>
</evidence>
<evidence type="ECO:0000313" key="2">
    <source>
        <dbReference type="EMBL" id="MDR6299965.1"/>
    </source>
</evidence>
<gene>
    <name evidence="2" type="ORF">GGR31_000581</name>
</gene>
<evidence type="ECO:0008006" key="4">
    <source>
        <dbReference type="Google" id="ProtNLM"/>
    </source>
</evidence>
<dbReference type="EMBL" id="JAVDQA010000001">
    <property type="protein sequence ID" value="MDR6299965.1"/>
    <property type="molecule type" value="Genomic_DNA"/>
</dbReference>
<accession>A0ABU1K3Z0</accession>
<dbReference type="Pfam" id="PF09357">
    <property type="entry name" value="RteC"/>
    <property type="match status" value="1"/>
</dbReference>
<dbReference type="Proteomes" id="UP001257659">
    <property type="component" value="Unassembled WGS sequence"/>
</dbReference>
<keyword evidence="1" id="KW-0175">Coiled coil</keyword>
<dbReference type="InterPro" id="IPR018534">
    <property type="entry name" value="Tet_reg_excision_RteC"/>
</dbReference>